<evidence type="ECO:0000313" key="4">
    <source>
        <dbReference type="Proteomes" id="UP001597168"/>
    </source>
</evidence>
<dbReference type="Proteomes" id="UP001597168">
    <property type="component" value="Unassembled WGS sequence"/>
</dbReference>
<proteinExistence type="predicted"/>
<evidence type="ECO:0000259" key="1">
    <source>
        <dbReference type="Pfam" id="PF14517"/>
    </source>
</evidence>
<dbReference type="Pfam" id="PF14517">
    <property type="entry name" value="Tachylectin"/>
    <property type="match status" value="2"/>
</dbReference>
<accession>A0ABW3QRT7</accession>
<dbReference type="InterPro" id="IPR023294">
    <property type="entry name" value="Tachylectin2"/>
</dbReference>
<name>A0ABW3QRT7_9PSEU</name>
<dbReference type="RefSeq" id="WP_380722325.1">
    <property type="nucleotide sequence ID" value="NZ_JBHTLK010000032.1"/>
</dbReference>
<organism evidence="3 4">
    <name type="scientific">Saccharothrix hoggarensis</name>
    <dbReference type="NCBI Taxonomy" id="913853"/>
    <lineage>
        <taxon>Bacteria</taxon>
        <taxon>Bacillati</taxon>
        <taxon>Actinomycetota</taxon>
        <taxon>Actinomycetes</taxon>
        <taxon>Pseudonocardiales</taxon>
        <taxon>Pseudonocardiaceae</taxon>
        <taxon>Saccharothrix</taxon>
    </lineage>
</organism>
<feature type="domain" description="Tachylectin 2" evidence="1">
    <location>
        <begin position="53"/>
        <end position="245"/>
    </location>
</feature>
<dbReference type="Pfam" id="PF26607">
    <property type="entry name" value="DUF8189"/>
    <property type="match status" value="1"/>
</dbReference>
<dbReference type="SUPFAM" id="SSF89372">
    <property type="entry name" value="Fucose-specific lectin"/>
    <property type="match status" value="2"/>
</dbReference>
<protein>
    <submittedName>
        <fullName evidence="3">Tachylectin-related carbohydrate-binding protein</fullName>
    </submittedName>
</protein>
<dbReference type="InterPro" id="IPR036813">
    <property type="entry name" value="Tachylectin2_sf"/>
</dbReference>
<reference evidence="4" key="1">
    <citation type="journal article" date="2019" name="Int. J. Syst. Evol. Microbiol.">
        <title>The Global Catalogue of Microorganisms (GCM) 10K type strain sequencing project: providing services to taxonomists for standard genome sequencing and annotation.</title>
        <authorList>
            <consortium name="The Broad Institute Genomics Platform"/>
            <consortium name="The Broad Institute Genome Sequencing Center for Infectious Disease"/>
            <person name="Wu L."/>
            <person name="Ma J."/>
        </authorList>
    </citation>
    <scope>NUCLEOTIDE SEQUENCE [LARGE SCALE GENOMIC DNA]</scope>
    <source>
        <strain evidence="4">CCUG 60214</strain>
    </source>
</reference>
<evidence type="ECO:0000259" key="2">
    <source>
        <dbReference type="Pfam" id="PF26607"/>
    </source>
</evidence>
<feature type="domain" description="PLL-like beta propeller" evidence="2">
    <location>
        <begin position="631"/>
        <end position="867"/>
    </location>
</feature>
<gene>
    <name evidence="3" type="ORF">ACFQ3T_09230</name>
</gene>
<keyword evidence="4" id="KW-1185">Reference proteome</keyword>
<comment type="caution">
    <text evidence="3">The sequence shown here is derived from an EMBL/GenBank/DDBJ whole genome shotgun (WGS) entry which is preliminary data.</text>
</comment>
<sequence length="893" mass="96935">MALAAVVGAVLVPVVVSGGNVAGAVVAAQCKPTADFFVGMKANSELHHRSLRKPASGDRLFSAGTNLGSGWETRYMAGPNGYVYSIATTGEMHRRQWNGTGWAGAPLVSGSGWDTWNHAPHRTRITVDSDNSIYRVAPNGNLELGRYGFSTQALTTKVIDTQTDWSKYEFMFAAGNGVIYTHDTSQPGGALYRSHYDLATGAFLEREKFLGVGWPQRWFASAGGDVFYGLIGDQIWWYRYLPAEGRFTESAYGNLTQPLHSWPKVDEIAVSVDSCRLGTVAADVECAPSANFWGFANDNTMTLRPHTEPETGITAWAPSTQAATGWTHRFLSAPNGYKYFVANGELRRHRWVDGAWDNNGQYAVIATGWGDWEDVRYRYRYTVDSSSAFYLVPASGVLERRVYDDTAKTWTSEVLDTGWGRYDHVFAAGDGVLYARDPAVENGAVYRHHYDTTSRRWLDHGTKVATGWNKYRNLVSPGADVIYGFDGNYLDWRRWDVTAGKFATSAAGATVEQVWWWADMREISADIDACSLVTPPNPVLPTVAAPSNERAQMIYNTASQRLEVAYVHDNGVLHHGYQLAGSEAIEFSALAGYLQHTGRATLAQRQDGRVVVAATSLDGQADTYAQDGVGGRWTGPTPLQGAFPTSPALVRGSNNLLTAFAVNGDGKLWYAEQFDAAGGFRPWRQASGDPGYTMTSNFAVVPSGDGFEVAYHNPSGVVAVKRFQSGTIQPQRIAGGITAVGSPAAVVFADGKVQLVSRGSDGRLHTQKEGASGFGGWTDISDGLTFTGSPTALLNTHGIVEVVARTQDGMVHRNGQTAPGSATWRNWETNLDSAVTDPVLTAATGNEQRAFFRDGSGSYYLWHLTAYTSTPTVTSQDTGQSKTVAIRTTKGRA</sequence>
<dbReference type="Gene3D" id="2.115.10.10">
    <property type="entry name" value="Tachylectin 2"/>
    <property type="match status" value="3"/>
</dbReference>
<dbReference type="InterPro" id="IPR058502">
    <property type="entry name" value="PLL-like_beta-prop"/>
</dbReference>
<dbReference type="SUPFAM" id="SSF50934">
    <property type="entry name" value="Tachylectin-2"/>
    <property type="match status" value="1"/>
</dbReference>
<dbReference type="EMBL" id="JBHTLK010000032">
    <property type="protein sequence ID" value="MFD1147305.1"/>
    <property type="molecule type" value="Genomic_DNA"/>
</dbReference>
<feature type="domain" description="Tachylectin 2" evidence="1">
    <location>
        <begin position="307"/>
        <end position="495"/>
    </location>
</feature>
<evidence type="ECO:0000313" key="3">
    <source>
        <dbReference type="EMBL" id="MFD1147305.1"/>
    </source>
</evidence>